<name>A0A9P5B0W0_9HYPO</name>
<evidence type="ECO:0008006" key="3">
    <source>
        <dbReference type="Google" id="ProtNLM"/>
    </source>
</evidence>
<sequence length="169" mass="19574">MPNDNTDKSAIVSQKITQTIRDVSPASKDGVEWKIIGHKTETWDDVEIVTVEPNIQGPYVLLKVQFKKPGSRQDLVHWFAERDVHLKNEEKLLLYWEKQGSRQSAVELPSDAVHLLLIIKEKDAKKDEGYGRKKYLMQFVGCPESEAQWWWASAVNEAYIELYEEWASN</sequence>
<gene>
    <name evidence="1" type="ORF">FAGAP_10510</name>
</gene>
<comment type="caution">
    <text evidence="1">The sequence shown here is derived from an EMBL/GenBank/DDBJ whole genome shotgun (WGS) entry which is preliminary data.</text>
</comment>
<keyword evidence="2" id="KW-1185">Reference proteome</keyword>
<reference evidence="1" key="1">
    <citation type="submission" date="2020-01" db="EMBL/GenBank/DDBJ databases">
        <title>Identification and distribution of gene clusters putatively required for synthesis of sphingolipid metabolism inhibitors in phylogenetically diverse species of the filamentous fungus Fusarium.</title>
        <authorList>
            <person name="Kim H.-S."/>
            <person name="Busman M."/>
            <person name="Brown D.W."/>
            <person name="Divon H."/>
            <person name="Uhlig S."/>
            <person name="Proctor R.H."/>
        </authorList>
    </citation>
    <scope>NUCLEOTIDE SEQUENCE</scope>
    <source>
        <strain evidence="1">NRRL 31653</strain>
    </source>
</reference>
<protein>
    <recommendedName>
        <fullName evidence="3">Chromo domain-containing protein</fullName>
    </recommendedName>
</protein>
<accession>A0A9P5B0W0</accession>
<dbReference type="OrthoDB" id="5034561at2759"/>
<dbReference type="AlphaFoldDB" id="A0A9P5B0W0"/>
<dbReference type="EMBL" id="LUFC02000908">
    <property type="protein sequence ID" value="KAF4493374.1"/>
    <property type="molecule type" value="Genomic_DNA"/>
</dbReference>
<organism evidence="1 2">
    <name type="scientific">Fusarium agapanthi</name>
    <dbReference type="NCBI Taxonomy" id="1803897"/>
    <lineage>
        <taxon>Eukaryota</taxon>
        <taxon>Fungi</taxon>
        <taxon>Dikarya</taxon>
        <taxon>Ascomycota</taxon>
        <taxon>Pezizomycotina</taxon>
        <taxon>Sordariomycetes</taxon>
        <taxon>Hypocreomycetidae</taxon>
        <taxon>Hypocreales</taxon>
        <taxon>Nectriaceae</taxon>
        <taxon>Fusarium</taxon>
        <taxon>Fusarium fujikuroi species complex</taxon>
    </lineage>
</organism>
<proteinExistence type="predicted"/>
<evidence type="ECO:0000313" key="1">
    <source>
        <dbReference type="EMBL" id="KAF4493374.1"/>
    </source>
</evidence>
<dbReference type="Proteomes" id="UP000737391">
    <property type="component" value="Unassembled WGS sequence"/>
</dbReference>
<evidence type="ECO:0000313" key="2">
    <source>
        <dbReference type="Proteomes" id="UP000737391"/>
    </source>
</evidence>